<sequence>MGRDDALLPLDIFEMILVLLGKTDLISFAGTSRYWRDRLLPKFFRSLCLRVGFPVPTDQNRSDDEEEFSEGNFDDRDKSRARRSKELLERLASPGRDELDIAHLVRELSVIIAHESFINSKEKECLLLALKRLPELRRFAWTGHQVPSDIAQILATSHPNCSIALNFRQPSQSNSVAFVLESRLGFSEVVSKSNHVHDIHLVDDREEYITHNAVLNSHEMRVLVDRHWRRLKRLALCYHSAKIFTRQMHSRRINGMSTNLTHLLIGLGGAYADEEDRSGIETFLLQVSALESLTLLNSMSLSMLPRTHDALPKLRELKIGVERYLDYPYREPNMRELATTLRGFVLSHTNLRRFDFMLWVTWQEDCAPNNFQENAEWFSLVLDAVCSLEQVSALGLTFPGLLETDMQGALERVVGREELRRTCTALRLGALTDIPMQISLPGFSKCSFFAVSNGRPLENTKCKYRPPSAEELVSIQNSCRLQQLCLNGRLYDILSTGTEDRKVITKQWSKMRVSNRTETDFCSEDGHWLMKYREISKWYEVARSFDET</sequence>
<gene>
    <name evidence="2" type="ORF">A7U60_g4134</name>
</gene>
<accession>A0A9Q5HZ81</accession>
<evidence type="ECO:0000313" key="3">
    <source>
        <dbReference type="Proteomes" id="UP000757232"/>
    </source>
</evidence>
<proteinExistence type="predicted"/>
<keyword evidence="3" id="KW-1185">Reference proteome</keyword>
<dbReference type="SUPFAM" id="SSF81383">
    <property type="entry name" value="F-box domain"/>
    <property type="match status" value="1"/>
</dbReference>
<reference evidence="2" key="1">
    <citation type="submission" date="2016-06" db="EMBL/GenBank/DDBJ databases">
        <title>Draft Genome sequence of the fungus Inonotus baumii.</title>
        <authorList>
            <person name="Zhu H."/>
            <person name="Lin W."/>
        </authorList>
    </citation>
    <scope>NUCLEOTIDE SEQUENCE</scope>
    <source>
        <strain evidence="2">821</strain>
    </source>
</reference>
<protein>
    <recommendedName>
        <fullName evidence="4">F-box domain-containing protein</fullName>
    </recommendedName>
</protein>
<evidence type="ECO:0000313" key="2">
    <source>
        <dbReference type="EMBL" id="OCB88752.1"/>
    </source>
</evidence>
<dbReference type="EMBL" id="LNZH02000172">
    <property type="protein sequence ID" value="OCB88752.1"/>
    <property type="molecule type" value="Genomic_DNA"/>
</dbReference>
<name>A0A9Q5HZ81_SANBA</name>
<organism evidence="2 3">
    <name type="scientific">Sanghuangporus baumii</name>
    <name type="common">Phellinus baumii</name>
    <dbReference type="NCBI Taxonomy" id="108892"/>
    <lineage>
        <taxon>Eukaryota</taxon>
        <taxon>Fungi</taxon>
        <taxon>Dikarya</taxon>
        <taxon>Basidiomycota</taxon>
        <taxon>Agaricomycotina</taxon>
        <taxon>Agaricomycetes</taxon>
        <taxon>Hymenochaetales</taxon>
        <taxon>Hymenochaetaceae</taxon>
        <taxon>Sanghuangporus</taxon>
    </lineage>
</organism>
<feature type="region of interest" description="Disordered" evidence="1">
    <location>
        <begin position="58"/>
        <end position="77"/>
    </location>
</feature>
<dbReference type="InterPro" id="IPR036047">
    <property type="entry name" value="F-box-like_dom_sf"/>
</dbReference>
<dbReference type="Proteomes" id="UP000757232">
    <property type="component" value="Unassembled WGS sequence"/>
</dbReference>
<evidence type="ECO:0000256" key="1">
    <source>
        <dbReference type="SAM" id="MobiDB-lite"/>
    </source>
</evidence>
<dbReference type="AlphaFoldDB" id="A0A9Q5HZ81"/>
<comment type="caution">
    <text evidence="2">The sequence shown here is derived from an EMBL/GenBank/DDBJ whole genome shotgun (WGS) entry which is preliminary data.</text>
</comment>
<dbReference type="CDD" id="cd09917">
    <property type="entry name" value="F-box_SF"/>
    <property type="match status" value="1"/>
</dbReference>
<evidence type="ECO:0008006" key="4">
    <source>
        <dbReference type="Google" id="ProtNLM"/>
    </source>
</evidence>